<dbReference type="Gene3D" id="3.40.50.300">
    <property type="entry name" value="P-loop containing nucleotide triphosphate hydrolases"/>
    <property type="match status" value="1"/>
</dbReference>
<dbReference type="AlphaFoldDB" id="J9GIG7"/>
<dbReference type="SUPFAM" id="SSF52540">
    <property type="entry name" value="P-loop containing nucleoside triphosphate hydrolases"/>
    <property type="match status" value="1"/>
</dbReference>
<accession>J9GIG7</accession>
<reference evidence="5" key="1">
    <citation type="journal article" date="2012" name="PLoS ONE">
        <title>Gene sets for utilization of primary and secondary nutrition supplies in the distal gut of endangered iberian lynx.</title>
        <authorList>
            <person name="Alcaide M."/>
            <person name="Messina E."/>
            <person name="Richter M."/>
            <person name="Bargiela R."/>
            <person name="Peplies J."/>
            <person name="Huws S.A."/>
            <person name="Newbold C.J."/>
            <person name="Golyshin P.N."/>
            <person name="Simon M.A."/>
            <person name="Lopez G."/>
            <person name="Yakimov M.M."/>
            <person name="Ferrer M."/>
        </authorList>
    </citation>
    <scope>NUCLEOTIDE SEQUENCE</scope>
</reference>
<evidence type="ECO:0000256" key="2">
    <source>
        <dbReference type="ARBA" id="ARBA00022598"/>
    </source>
</evidence>
<dbReference type="GO" id="GO:0006730">
    <property type="term" value="P:one-carbon metabolic process"/>
    <property type="evidence" value="ECO:0007669"/>
    <property type="project" value="UniProtKB-KW"/>
</dbReference>
<dbReference type="InterPro" id="IPR000559">
    <property type="entry name" value="Formate_THF_ligase"/>
</dbReference>
<evidence type="ECO:0000256" key="4">
    <source>
        <dbReference type="ARBA" id="ARBA00022840"/>
    </source>
</evidence>
<evidence type="ECO:0000313" key="5">
    <source>
        <dbReference type="EMBL" id="EJX07372.1"/>
    </source>
</evidence>
<organism evidence="5">
    <name type="scientific">gut metagenome</name>
    <dbReference type="NCBI Taxonomy" id="749906"/>
    <lineage>
        <taxon>unclassified sequences</taxon>
        <taxon>metagenomes</taxon>
        <taxon>organismal metagenomes</taxon>
    </lineage>
</organism>
<comment type="caution">
    <text evidence="5">The sequence shown here is derived from an EMBL/GenBank/DDBJ whole genome shotgun (WGS) entry which is preliminary data.</text>
</comment>
<name>J9GIG7_9ZZZZ</name>
<keyword evidence="3" id="KW-0547">Nucleotide-binding</keyword>
<dbReference type="GO" id="GO:0005524">
    <property type="term" value="F:ATP binding"/>
    <property type="evidence" value="ECO:0007669"/>
    <property type="project" value="UniProtKB-KW"/>
</dbReference>
<proteinExistence type="predicted"/>
<dbReference type="Gene3D" id="3.10.410.10">
    <property type="entry name" value="Formyltetrahydrofolate synthetase, domain 3"/>
    <property type="match status" value="1"/>
</dbReference>
<dbReference type="InterPro" id="IPR027417">
    <property type="entry name" value="P-loop_NTPase"/>
</dbReference>
<keyword evidence="4" id="KW-0067">ATP-binding</keyword>
<dbReference type="EMBL" id="AMCI01000896">
    <property type="protein sequence ID" value="EJX07372.1"/>
    <property type="molecule type" value="Genomic_DNA"/>
</dbReference>
<gene>
    <name evidence="5" type="ORF">EVA_04528</name>
</gene>
<evidence type="ECO:0000256" key="3">
    <source>
        <dbReference type="ARBA" id="ARBA00022741"/>
    </source>
</evidence>
<dbReference type="GO" id="GO:0004329">
    <property type="term" value="F:formate-tetrahydrofolate ligase activity"/>
    <property type="evidence" value="ECO:0007669"/>
    <property type="project" value="InterPro"/>
</dbReference>
<protein>
    <submittedName>
        <fullName evidence="5">Formate--tetrahydrofolate ligase</fullName>
    </submittedName>
</protein>
<keyword evidence="2 5" id="KW-0436">Ligase</keyword>
<dbReference type="Pfam" id="PF01268">
    <property type="entry name" value="FTHFS"/>
    <property type="match status" value="1"/>
</dbReference>
<evidence type="ECO:0000256" key="1">
    <source>
        <dbReference type="ARBA" id="ARBA00022563"/>
    </source>
</evidence>
<sequence length="222" mass="24492">MHGGVPLDRIKEPNMEGLQQGFGNLDKHVRNLRSFGQTIVVAFNRFSSDTDEEVEAIRCHCEEELQVGFAINNAFAEGGAGAVELANLVVNTIENKPSAPLQFTYEETDTVERKIEKVACNLYGAKMVTYSSISRNKLKLIEQMGISHYPICIAKTQYSFSADPKAYGAVDDFEFHIKDIVVNNGAEMLVVIAGEILRMPGLPKTPQAEKMDVIHGEIEGLS</sequence>
<keyword evidence="1" id="KW-0554">One-carbon metabolism</keyword>